<evidence type="ECO:0000256" key="4">
    <source>
        <dbReference type="SAM" id="Phobius"/>
    </source>
</evidence>
<evidence type="ECO:0000256" key="1">
    <source>
        <dbReference type="ARBA" id="ARBA00022737"/>
    </source>
</evidence>
<keyword evidence="7" id="KW-1185">Reference proteome</keyword>
<evidence type="ECO:0000313" key="6">
    <source>
        <dbReference type="EMBL" id="THH14539.1"/>
    </source>
</evidence>
<dbReference type="OrthoDB" id="2786002at2759"/>
<keyword evidence="4" id="KW-1133">Transmembrane helix</keyword>
<dbReference type="Proteomes" id="UP000308730">
    <property type="component" value="Unassembled WGS sequence"/>
</dbReference>
<sequence>MLGRRIWGLGLFVINIMVIRLLSSTPALGRRLQDVDVLLTDDEWFGLRQEVKSAKAKAASDMERRMWDAAVEGEADLGKRDTWWQSSEPDQFAWNQPAPRKSVHNLSTKNVQSEKDVALKKIAELQGYEQAEASTIYVSNIPSTVSEDSLRRWFETYGSIEHVHFPIVQRGRRWLGHCRIQFSSPSVAQDIAAKQVYDQNNVRLVIRSCVFGRDEKPYHLGRPGSTIFVNGFDRMTTQKELRKVFERFGPVVYAHIPLNEEGYNLHYAFVSFFEEGVGRAVMDAEQTAPFVVRGKRVELELRELEVPRRTPTSSLFISGLHRDVTQEDVLNLFKDISEISSCHLHAAPRRNRLLTSQAYVNFPSFAAAQKVLDMHHLLPFEFRGYELLLNFCSPTVDVRSPRTPNSTLYIGRLDRICTVGEIKETFRDFATDIKALHMNRNPDGQCSGGAFLKLRSVEAATTILEQHRREPFEIKDEAVEITYARHADETVPTRDLRLTPIEDGLRGLQTYLSEYSKHITRMSVVNKEPFGHVGHVRFRNVIWAMRAKERMALKPLRSGTIPEIRFGSSVRPWLDPLTIRPGSATISPEELSEQLSVRSLPVDGLLDEIARKDKIFDVVLNSPRRQSQATQKHRSHNDD</sequence>
<dbReference type="InterPro" id="IPR000504">
    <property type="entry name" value="RRM_dom"/>
</dbReference>
<evidence type="ECO:0000256" key="3">
    <source>
        <dbReference type="PROSITE-ProRule" id="PRU00176"/>
    </source>
</evidence>
<protein>
    <recommendedName>
        <fullName evidence="5">RRM domain-containing protein</fullName>
    </recommendedName>
</protein>
<keyword evidence="1" id="KW-0677">Repeat</keyword>
<dbReference type="GO" id="GO:0003723">
    <property type="term" value="F:RNA binding"/>
    <property type="evidence" value="ECO:0007669"/>
    <property type="project" value="UniProtKB-UniRule"/>
</dbReference>
<dbReference type="InterPro" id="IPR035979">
    <property type="entry name" value="RBD_domain_sf"/>
</dbReference>
<reference evidence="6 7" key="1">
    <citation type="submission" date="2019-02" db="EMBL/GenBank/DDBJ databases">
        <title>Genome sequencing of the rare red list fungi Antrodiella citrinella (Flaviporus citrinellus).</title>
        <authorList>
            <person name="Buettner E."/>
            <person name="Kellner H."/>
        </authorList>
    </citation>
    <scope>NUCLEOTIDE SEQUENCE [LARGE SCALE GENOMIC DNA]</scope>
    <source>
        <strain evidence="6 7">DSM 108506</strain>
    </source>
</reference>
<feature type="domain" description="RRM" evidence="5">
    <location>
        <begin position="406"/>
        <end position="486"/>
    </location>
</feature>
<feature type="domain" description="RRM" evidence="5">
    <location>
        <begin position="225"/>
        <end position="311"/>
    </location>
</feature>
<dbReference type="PROSITE" id="PS50102">
    <property type="entry name" value="RRM"/>
    <property type="match status" value="4"/>
</dbReference>
<dbReference type="Pfam" id="PF00076">
    <property type="entry name" value="RRM_1"/>
    <property type="match status" value="3"/>
</dbReference>
<feature type="domain" description="RRM" evidence="5">
    <location>
        <begin position="134"/>
        <end position="213"/>
    </location>
</feature>
<evidence type="ECO:0000256" key="2">
    <source>
        <dbReference type="ARBA" id="ARBA00022884"/>
    </source>
</evidence>
<dbReference type="SMART" id="SM00360">
    <property type="entry name" value="RRM"/>
    <property type="match status" value="4"/>
</dbReference>
<dbReference type="Gene3D" id="3.30.70.330">
    <property type="match status" value="4"/>
</dbReference>
<dbReference type="PANTHER" id="PTHR24012">
    <property type="entry name" value="RNA BINDING PROTEIN"/>
    <property type="match status" value="1"/>
</dbReference>
<proteinExistence type="predicted"/>
<evidence type="ECO:0000313" key="7">
    <source>
        <dbReference type="Proteomes" id="UP000308730"/>
    </source>
</evidence>
<feature type="domain" description="RRM" evidence="5">
    <location>
        <begin position="313"/>
        <end position="394"/>
    </location>
</feature>
<accession>A0A4S4LQF8</accession>
<dbReference type="InterPro" id="IPR012677">
    <property type="entry name" value="Nucleotide-bd_a/b_plait_sf"/>
</dbReference>
<dbReference type="SUPFAM" id="SSF54928">
    <property type="entry name" value="RNA-binding domain, RBD"/>
    <property type="match status" value="2"/>
</dbReference>
<dbReference type="CDD" id="cd00590">
    <property type="entry name" value="RRM_SF"/>
    <property type="match status" value="3"/>
</dbReference>
<dbReference type="EMBL" id="SGPM01000926">
    <property type="protein sequence ID" value="THH14539.1"/>
    <property type="molecule type" value="Genomic_DNA"/>
</dbReference>
<name>A0A4S4LQF8_9APHY</name>
<comment type="caution">
    <text evidence="6">The sequence shown here is derived from an EMBL/GenBank/DDBJ whole genome shotgun (WGS) entry which is preliminary data.</text>
</comment>
<gene>
    <name evidence="6" type="ORF">EUX98_g9602</name>
</gene>
<dbReference type="AlphaFoldDB" id="A0A4S4LQF8"/>
<keyword evidence="2 3" id="KW-0694">RNA-binding</keyword>
<keyword evidence="4" id="KW-0472">Membrane</keyword>
<feature type="transmembrane region" description="Helical" evidence="4">
    <location>
        <begin position="6"/>
        <end position="23"/>
    </location>
</feature>
<organism evidence="6 7">
    <name type="scientific">Antrodiella citrinella</name>
    <dbReference type="NCBI Taxonomy" id="2447956"/>
    <lineage>
        <taxon>Eukaryota</taxon>
        <taxon>Fungi</taxon>
        <taxon>Dikarya</taxon>
        <taxon>Basidiomycota</taxon>
        <taxon>Agaricomycotina</taxon>
        <taxon>Agaricomycetes</taxon>
        <taxon>Polyporales</taxon>
        <taxon>Steccherinaceae</taxon>
        <taxon>Antrodiella</taxon>
    </lineage>
</organism>
<keyword evidence="4" id="KW-0812">Transmembrane</keyword>
<evidence type="ECO:0000259" key="5">
    <source>
        <dbReference type="PROSITE" id="PS50102"/>
    </source>
</evidence>